<sequence length="432" mass="49595">MEANPRKKIKIERRPDQCSFFMAKKGRYCGTQRKKGEEFCVQHLPNEGNRVPCPLDPNHSVWENDLQRHLKKCNAKPKTMDERDEWYKENLNSRLVEGDVEENKETNKDQDDEDKDNGNKKDKNGDSPEETFKSFVQLVKQTVFPDLEYKIANHQGLKKRLDEKEQAKHPIQQASLMGNLKSQGLLNANSFYVEFGCGKAELSRFLNSCVQSDMLDNNSFDSENYGFGLIDRGINRMKNDPKIIKEAQEFNSEYGRSNKPTVKRTRIDIKDLDLKTFLKDCKPTQVIGISKHLCGVATDLTLKSILNARLDNFGGLLIAMCCRHVCDYDQLLPMSQQYLTTKGFDKHSFKHLKRMCSWAVSGSRLAESETDELTGLNGKEKISIGLIARRIIDESRVYAMKQLLPQHNVNIFWYVKPDVTLENVCLSITPSK</sequence>
<protein>
    <submittedName>
        <fullName evidence="1">tRNA:m(4)X modification enzyme Trm13p</fullName>
    </submittedName>
</protein>
<accession>A0ACA9Y4A2</accession>
<dbReference type="EMBL" id="CALSDN010000002">
    <property type="protein sequence ID" value="CAH6719809.1"/>
    <property type="molecule type" value="Genomic_DNA"/>
</dbReference>
<evidence type="ECO:0000313" key="2">
    <source>
        <dbReference type="Proteomes" id="UP001152531"/>
    </source>
</evidence>
<proteinExistence type="predicted"/>
<gene>
    <name evidence="1" type="ORF">CLIB1444_02S16974</name>
</gene>
<comment type="caution">
    <text evidence="1">The sequence shown here is derived from an EMBL/GenBank/DDBJ whole genome shotgun (WGS) entry which is preliminary data.</text>
</comment>
<keyword evidence="2" id="KW-1185">Reference proteome</keyword>
<name>A0ACA9Y4A2_9ASCO</name>
<organism evidence="1 2">
    <name type="scientific">[Candida] jaroonii</name>
    <dbReference type="NCBI Taxonomy" id="467808"/>
    <lineage>
        <taxon>Eukaryota</taxon>
        <taxon>Fungi</taxon>
        <taxon>Dikarya</taxon>
        <taxon>Ascomycota</taxon>
        <taxon>Saccharomycotina</taxon>
        <taxon>Pichiomycetes</taxon>
        <taxon>Debaryomycetaceae</taxon>
        <taxon>Yamadazyma</taxon>
    </lineage>
</organism>
<evidence type="ECO:0000313" key="1">
    <source>
        <dbReference type="EMBL" id="CAH6719809.1"/>
    </source>
</evidence>
<reference evidence="1" key="1">
    <citation type="submission" date="2022-06" db="EMBL/GenBank/DDBJ databases">
        <authorList>
            <person name="Legras J.-L."/>
            <person name="Devillers H."/>
            <person name="Grondin C."/>
        </authorList>
    </citation>
    <scope>NUCLEOTIDE SEQUENCE</scope>
    <source>
        <strain evidence="1">CLIB 1444</strain>
    </source>
</reference>
<dbReference type="Proteomes" id="UP001152531">
    <property type="component" value="Unassembled WGS sequence"/>
</dbReference>